<dbReference type="EMBL" id="UINC01026729">
    <property type="protein sequence ID" value="SVB04698.1"/>
    <property type="molecule type" value="Genomic_DNA"/>
</dbReference>
<sequence>MSNPFKIKIRVDIIIALIFFIFFSSLFGEKPYFQNRCLWVVRYSLASKTSIDELLQFAVQYNFNHIFVQVRGRGDSLYRSSWVPRSEVLKGDK</sequence>
<name>A0A382ATB0_9ZZZZ</name>
<organism evidence="1">
    <name type="scientific">marine metagenome</name>
    <dbReference type="NCBI Taxonomy" id="408172"/>
    <lineage>
        <taxon>unclassified sequences</taxon>
        <taxon>metagenomes</taxon>
        <taxon>ecological metagenomes</taxon>
    </lineage>
</organism>
<evidence type="ECO:0000313" key="1">
    <source>
        <dbReference type="EMBL" id="SVB04698.1"/>
    </source>
</evidence>
<gene>
    <name evidence="1" type="ORF">METZ01_LOCUS157552</name>
</gene>
<feature type="non-terminal residue" evidence="1">
    <location>
        <position position="93"/>
    </location>
</feature>
<protein>
    <submittedName>
        <fullName evidence="1">Uncharacterized protein</fullName>
    </submittedName>
</protein>
<proteinExistence type="predicted"/>
<accession>A0A382ATB0</accession>
<reference evidence="1" key="1">
    <citation type="submission" date="2018-05" db="EMBL/GenBank/DDBJ databases">
        <authorList>
            <person name="Lanie J.A."/>
            <person name="Ng W.-L."/>
            <person name="Kazmierczak K.M."/>
            <person name="Andrzejewski T.M."/>
            <person name="Davidsen T.M."/>
            <person name="Wayne K.J."/>
            <person name="Tettelin H."/>
            <person name="Glass J.I."/>
            <person name="Rusch D."/>
            <person name="Podicherti R."/>
            <person name="Tsui H.-C.T."/>
            <person name="Winkler M.E."/>
        </authorList>
    </citation>
    <scope>NUCLEOTIDE SEQUENCE</scope>
</reference>
<dbReference type="AlphaFoldDB" id="A0A382ATB0"/>